<dbReference type="EMBL" id="FMWO01000057">
    <property type="protein sequence ID" value="SCZ86171.1"/>
    <property type="molecule type" value="Genomic_DNA"/>
</dbReference>
<keyword evidence="3" id="KW-1185">Reference proteome</keyword>
<dbReference type="AlphaFoldDB" id="A0A1G5SHZ2"/>
<dbReference type="InterPro" id="IPR007069">
    <property type="entry name" value="Transposase_32"/>
</dbReference>
<sequence length="53" mass="5856">MIHRATSIFLNKQAGLKRSKAQTGAITLIHRFGSAANLNIHLHCLVLDGVYRV</sequence>
<dbReference type="Proteomes" id="UP000198729">
    <property type="component" value="Unassembled WGS sequence"/>
</dbReference>
<dbReference type="GO" id="GO:0006313">
    <property type="term" value="P:DNA transposition"/>
    <property type="evidence" value="ECO:0007669"/>
    <property type="project" value="InterPro"/>
</dbReference>
<evidence type="ECO:0000313" key="3">
    <source>
        <dbReference type="Proteomes" id="UP000198729"/>
    </source>
</evidence>
<evidence type="ECO:0000313" key="2">
    <source>
        <dbReference type="EMBL" id="SCZ86171.1"/>
    </source>
</evidence>
<dbReference type="GO" id="GO:0004803">
    <property type="term" value="F:transposase activity"/>
    <property type="evidence" value="ECO:0007669"/>
    <property type="project" value="InterPro"/>
</dbReference>
<name>A0A1G5SHZ2_9PROT</name>
<proteinExistence type="predicted"/>
<gene>
    <name evidence="2" type="ORF">NSMM_490060</name>
</gene>
<feature type="domain" description="Transposase IS801/IS1294" evidence="1">
    <location>
        <begin position="24"/>
        <end position="51"/>
    </location>
</feature>
<protein>
    <recommendedName>
        <fullName evidence="1">Transposase IS801/IS1294 domain-containing protein</fullName>
    </recommendedName>
</protein>
<evidence type="ECO:0000259" key="1">
    <source>
        <dbReference type="Pfam" id="PF04986"/>
    </source>
</evidence>
<accession>A0A1G5SHZ2</accession>
<dbReference type="GO" id="GO:0003677">
    <property type="term" value="F:DNA binding"/>
    <property type="evidence" value="ECO:0007669"/>
    <property type="project" value="InterPro"/>
</dbReference>
<dbReference type="STRING" id="51642.NSMM_490060"/>
<organism evidence="2 3">
    <name type="scientific">Nitrosomonas mobilis</name>
    <dbReference type="NCBI Taxonomy" id="51642"/>
    <lineage>
        <taxon>Bacteria</taxon>
        <taxon>Pseudomonadati</taxon>
        <taxon>Pseudomonadota</taxon>
        <taxon>Betaproteobacteria</taxon>
        <taxon>Nitrosomonadales</taxon>
        <taxon>Nitrosomonadaceae</taxon>
        <taxon>Nitrosomonas</taxon>
    </lineage>
</organism>
<dbReference type="Pfam" id="PF04986">
    <property type="entry name" value="Y2_Tnp"/>
    <property type="match status" value="1"/>
</dbReference>
<reference evidence="2 3" key="1">
    <citation type="submission" date="2016-10" db="EMBL/GenBank/DDBJ databases">
        <authorList>
            <person name="de Groot N.N."/>
        </authorList>
    </citation>
    <scope>NUCLEOTIDE SEQUENCE [LARGE SCALE GENOMIC DNA]</scope>
    <source>
        <strain evidence="2">1</strain>
    </source>
</reference>